<accession>G3XMQ6</accession>
<protein>
    <submittedName>
        <fullName evidence="1">Uncharacterized protein</fullName>
    </submittedName>
</protein>
<dbReference type="HOGENOM" id="CLU_1668986_0_0_1"/>
<dbReference type="EMBL" id="ACJE01000001">
    <property type="protein sequence ID" value="EHA28369.1"/>
    <property type="molecule type" value="Genomic_DNA"/>
</dbReference>
<dbReference type="Proteomes" id="UP000009038">
    <property type="component" value="Unassembled WGS sequence"/>
</dbReference>
<gene>
    <name evidence="1" type="ORF">ASPNIDRAFT_43323</name>
</gene>
<evidence type="ECO:0000313" key="2">
    <source>
        <dbReference type="Proteomes" id="UP000009038"/>
    </source>
</evidence>
<dbReference type="VEuPathDB" id="FungiDB:ASPNIDRAFT2_43323"/>
<reference evidence="1 2" key="1">
    <citation type="journal article" date="2011" name="Genome Res.">
        <title>Comparative genomics of citric-acid-producing Aspergillus niger ATCC 1015 versus enzyme-producing CBS 513.88.</title>
        <authorList>
            <person name="Andersen M.R."/>
            <person name="Salazar M.P."/>
            <person name="Schaap P.J."/>
            <person name="van de Vondervoort P.J."/>
            <person name="Culley D."/>
            <person name="Thykaer J."/>
            <person name="Frisvad J.C."/>
            <person name="Nielsen K.F."/>
            <person name="Albang R."/>
            <person name="Albermann K."/>
            <person name="Berka R.M."/>
            <person name="Braus G.H."/>
            <person name="Braus-Stromeyer S.A."/>
            <person name="Corrochano L.M."/>
            <person name="Dai Z."/>
            <person name="van Dijck P.W."/>
            <person name="Hofmann G."/>
            <person name="Lasure L.L."/>
            <person name="Magnuson J.K."/>
            <person name="Menke H."/>
            <person name="Meijer M."/>
            <person name="Meijer S.L."/>
            <person name="Nielsen J.B."/>
            <person name="Nielsen M.L."/>
            <person name="van Ooyen A.J."/>
            <person name="Pel H.J."/>
            <person name="Poulsen L."/>
            <person name="Samson R.A."/>
            <person name="Stam H."/>
            <person name="Tsang A."/>
            <person name="van den Brink J.M."/>
            <person name="Atkins A."/>
            <person name="Aerts A."/>
            <person name="Shapiro H."/>
            <person name="Pangilinan J."/>
            <person name="Salamov A."/>
            <person name="Lou Y."/>
            <person name="Lindquist E."/>
            <person name="Lucas S."/>
            <person name="Grimwood J."/>
            <person name="Grigoriev I.V."/>
            <person name="Kubicek C.P."/>
            <person name="Martinez D."/>
            <person name="van Peij N.N."/>
            <person name="Roubos J.A."/>
            <person name="Nielsen J."/>
            <person name="Baker S.E."/>
        </authorList>
    </citation>
    <scope>NUCLEOTIDE SEQUENCE [LARGE SCALE GENOMIC DNA]</scope>
    <source>
        <strain evidence="2">ATCC 1015 / CBS 113.46 / FGSC A1144 / LSHB Ac4 / NCTC 3858a / NRRL 328 / USDA 3528.7</strain>
    </source>
</reference>
<comment type="caution">
    <text evidence="1">The sequence shown here is derived from an EMBL/GenBank/DDBJ whole genome shotgun (WGS) entry which is preliminary data.</text>
</comment>
<sequence length="158" mass="17700">MDKAARSYNTPVVPVKWEFADSCAKKVSYASRYEDQPDGEVVQIVCLFNLGCNPSGDSVLAGEEKAAVQQDKPGGMVQEKTRRGRWVRKRDLGDSWPSVHARLSSALWGKGAITYDIVTSFRKEEEVRDKSYPRCYCKKPKLPFSRVAGLEVPQEGVQ</sequence>
<proteinExistence type="predicted"/>
<organism evidence="1 2">
    <name type="scientific">Aspergillus niger (strain ATCC 1015 / CBS 113.46 / FGSC A1144 / LSHB Ac4 / NCTC 3858a / NRRL 328 / USDA 3528.7)</name>
    <dbReference type="NCBI Taxonomy" id="380704"/>
    <lineage>
        <taxon>Eukaryota</taxon>
        <taxon>Fungi</taxon>
        <taxon>Dikarya</taxon>
        <taxon>Ascomycota</taxon>
        <taxon>Pezizomycotina</taxon>
        <taxon>Eurotiomycetes</taxon>
        <taxon>Eurotiomycetidae</taxon>
        <taxon>Eurotiales</taxon>
        <taxon>Aspergillaceae</taxon>
        <taxon>Aspergillus</taxon>
        <taxon>Aspergillus subgen. Circumdati</taxon>
    </lineage>
</organism>
<dbReference type="AlphaFoldDB" id="G3XMQ6"/>
<name>G3XMQ6_ASPNA</name>
<evidence type="ECO:0000313" key="1">
    <source>
        <dbReference type="EMBL" id="EHA28369.1"/>
    </source>
</evidence>